<dbReference type="HAMAP" id="MF_00480_B">
    <property type="entry name" value="Ribosomal_uS7_B"/>
    <property type="match status" value="1"/>
</dbReference>
<feature type="domain" description="Small ribosomal subunit protein uS7" evidence="7">
    <location>
        <begin position="2"/>
        <end position="148"/>
    </location>
</feature>
<dbReference type="Pfam" id="PF00177">
    <property type="entry name" value="Ribosomal_S7"/>
    <property type="match status" value="1"/>
</dbReference>
<name>A0A1F6LUH2_9BACT</name>
<comment type="caution">
    <text evidence="8">The sequence shown here is derived from an EMBL/GenBank/DDBJ whole genome shotgun (WGS) entry which is preliminary data.</text>
</comment>
<evidence type="ECO:0000313" key="8">
    <source>
        <dbReference type="EMBL" id="OGH63029.1"/>
    </source>
</evidence>
<comment type="similarity">
    <text evidence="1 6">Belongs to the universal ribosomal protein uS7 family.</text>
</comment>
<dbReference type="NCBIfam" id="TIGR01029">
    <property type="entry name" value="rpsG_bact"/>
    <property type="match status" value="1"/>
</dbReference>
<reference evidence="8 9" key="1">
    <citation type="journal article" date="2016" name="Nat. Commun.">
        <title>Thousands of microbial genomes shed light on interconnected biogeochemical processes in an aquifer system.</title>
        <authorList>
            <person name="Anantharaman K."/>
            <person name="Brown C.T."/>
            <person name="Hug L.A."/>
            <person name="Sharon I."/>
            <person name="Castelle C.J."/>
            <person name="Probst A.J."/>
            <person name="Thomas B.C."/>
            <person name="Singh A."/>
            <person name="Wilkins M.J."/>
            <person name="Karaoz U."/>
            <person name="Brodie E.L."/>
            <person name="Williams K.H."/>
            <person name="Hubbard S.S."/>
            <person name="Banfield J.F."/>
        </authorList>
    </citation>
    <scope>NUCLEOTIDE SEQUENCE [LARGE SCALE GENOMIC DNA]</scope>
</reference>
<dbReference type="CDD" id="cd14869">
    <property type="entry name" value="uS7_Bacteria"/>
    <property type="match status" value="1"/>
</dbReference>
<dbReference type="SUPFAM" id="SSF47973">
    <property type="entry name" value="Ribosomal protein S7"/>
    <property type="match status" value="1"/>
</dbReference>
<evidence type="ECO:0000256" key="5">
    <source>
        <dbReference type="ARBA" id="ARBA00023274"/>
    </source>
</evidence>
<evidence type="ECO:0000256" key="4">
    <source>
        <dbReference type="ARBA" id="ARBA00022980"/>
    </source>
</evidence>
<dbReference type="AlphaFoldDB" id="A0A1F6LUH2"/>
<dbReference type="Proteomes" id="UP000176329">
    <property type="component" value="Unassembled WGS sequence"/>
</dbReference>
<dbReference type="GO" id="GO:0003735">
    <property type="term" value="F:structural constituent of ribosome"/>
    <property type="evidence" value="ECO:0007669"/>
    <property type="project" value="InterPro"/>
</dbReference>
<keyword evidence="4 6" id="KW-0689">Ribosomal protein</keyword>
<dbReference type="EMBL" id="MFPV01000007">
    <property type="protein sequence ID" value="OGH63029.1"/>
    <property type="molecule type" value="Genomic_DNA"/>
</dbReference>
<comment type="subunit">
    <text evidence="6">Part of the 30S ribosomal subunit. Contacts proteins S9 and S11.</text>
</comment>
<evidence type="ECO:0000256" key="1">
    <source>
        <dbReference type="ARBA" id="ARBA00007151"/>
    </source>
</evidence>
<dbReference type="PANTHER" id="PTHR11205">
    <property type="entry name" value="RIBOSOMAL PROTEIN S7"/>
    <property type="match status" value="1"/>
</dbReference>
<evidence type="ECO:0000256" key="6">
    <source>
        <dbReference type="HAMAP-Rule" id="MF_00480"/>
    </source>
</evidence>
<evidence type="ECO:0000256" key="2">
    <source>
        <dbReference type="ARBA" id="ARBA00022730"/>
    </source>
</evidence>
<keyword evidence="6" id="KW-0820">tRNA-binding</keyword>
<dbReference type="InterPro" id="IPR000235">
    <property type="entry name" value="Ribosomal_uS7"/>
</dbReference>
<dbReference type="Gene3D" id="1.10.455.10">
    <property type="entry name" value="Ribosomal protein S7 domain"/>
    <property type="match status" value="1"/>
</dbReference>
<dbReference type="GO" id="GO:0006412">
    <property type="term" value="P:translation"/>
    <property type="evidence" value="ECO:0007669"/>
    <property type="project" value="UniProtKB-UniRule"/>
</dbReference>
<evidence type="ECO:0000313" key="9">
    <source>
        <dbReference type="Proteomes" id="UP000176329"/>
    </source>
</evidence>
<keyword evidence="2 6" id="KW-0699">rRNA-binding</keyword>
<organism evidence="8 9">
    <name type="scientific">Candidatus Magasanikbacteria bacterium RIFCSPHIGHO2_01_FULL_50_8</name>
    <dbReference type="NCBI Taxonomy" id="1798674"/>
    <lineage>
        <taxon>Bacteria</taxon>
        <taxon>Candidatus Magasanikiibacteriota</taxon>
    </lineage>
</organism>
<protein>
    <recommendedName>
        <fullName evidence="6">Small ribosomal subunit protein uS7</fullName>
    </recommendedName>
</protein>
<dbReference type="InterPro" id="IPR036823">
    <property type="entry name" value="Ribosomal_uS7_dom_sf"/>
</dbReference>
<dbReference type="InterPro" id="IPR023798">
    <property type="entry name" value="Ribosomal_uS7_dom"/>
</dbReference>
<dbReference type="PIRSF" id="PIRSF002122">
    <property type="entry name" value="RPS7p_RPS7a_RPS5e_RPS7o"/>
    <property type="match status" value="1"/>
</dbReference>
<evidence type="ECO:0000256" key="3">
    <source>
        <dbReference type="ARBA" id="ARBA00022884"/>
    </source>
</evidence>
<keyword evidence="3 6" id="KW-0694">RNA-binding</keyword>
<evidence type="ECO:0000259" key="7">
    <source>
        <dbReference type="Pfam" id="PF00177"/>
    </source>
</evidence>
<comment type="function">
    <text evidence="6">One of the primary rRNA binding proteins, it binds directly to 16S rRNA where it nucleates assembly of the head domain of the 30S subunit. Is located at the subunit interface close to the decoding center, probably blocks exit of the E-site tRNA.</text>
</comment>
<dbReference type="GO" id="GO:0015935">
    <property type="term" value="C:small ribosomal subunit"/>
    <property type="evidence" value="ECO:0007669"/>
    <property type="project" value="InterPro"/>
</dbReference>
<dbReference type="InterPro" id="IPR005717">
    <property type="entry name" value="Ribosomal_uS7_bac/org-type"/>
</dbReference>
<dbReference type="GO" id="GO:0019843">
    <property type="term" value="F:rRNA binding"/>
    <property type="evidence" value="ECO:0007669"/>
    <property type="project" value="UniProtKB-UniRule"/>
</dbReference>
<proteinExistence type="inferred from homology"/>
<keyword evidence="5 6" id="KW-0687">Ribonucleoprotein</keyword>
<accession>A0A1F6LUH2</accession>
<dbReference type="FunFam" id="1.10.455.10:FF:000001">
    <property type="entry name" value="30S ribosomal protein S7"/>
    <property type="match status" value="1"/>
</dbReference>
<gene>
    <name evidence="6" type="primary">rpsG</name>
    <name evidence="8" type="ORF">A2848_02655</name>
</gene>
<dbReference type="GO" id="GO:0000049">
    <property type="term" value="F:tRNA binding"/>
    <property type="evidence" value="ECO:0007669"/>
    <property type="project" value="UniProtKB-UniRule"/>
</dbReference>
<sequence length="155" mass="17217">MRGKQAPKRDVAPDPIYSNPSVGKFINFIMLSGKKNTAQGIVYGAFEIIKKKEDKDALEIFEEALKQVGPGVEVKTKRVGGSNYQVPIPVKPERKNALAMRWIINAARAKKGRAMEEKLAEEIMLAAKGEGDAMKKRADVHKMAESNRAFAHFAY</sequence>